<feature type="region of interest" description="Disordered" evidence="1">
    <location>
        <begin position="707"/>
        <end position="1063"/>
    </location>
</feature>
<feature type="region of interest" description="Disordered" evidence="1">
    <location>
        <begin position="649"/>
        <end position="676"/>
    </location>
</feature>
<protein>
    <submittedName>
        <fullName evidence="3">Uncharacterized protein</fullName>
    </submittedName>
</protein>
<proteinExistence type="predicted"/>
<feature type="compositionally biased region" description="Basic and acidic residues" evidence="1">
    <location>
        <begin position="1315"/>
        <end position="1333"/>
    </location>
</feature>
<feature type="compositionally biased region" description="Basic and acidic residues" evidence="1">
    <location>
        <begin position="784"/>
        <end position="798"/>
    </location>
</feature>
<feature type="region of interest" description="Disordered" evidence="1">
    <location>
        <begin position="1385"/>
        <end position="1456"/>
    </location>
</feature>
<dbReference type="GeneID" id="119723438"/>
<feature type="region of interest" description="Disordered" evidence="1">
    <location>
        <begin position="564"/>
        <end position="633"/>
    </location>
</feature>
<feature type="compositionally biased region" description="Basic residues" evidence="1">
    <location>
        <begin position="861"/>
        <end position="870"/>
    </location>
</feature>
<feature type="compositionally biased region" description="Basic and acidic residues" evidence="1">
    <location>
        <begin position="1385"/>
        <end position="1404"/>
    </location>
</feature>
<evidence type="ECO:0000313" key="3">
    <source>
        <dbReference type="EnsemblMetazoa" id="XP_038050020.1"/>
    </source>
</evidence>
<feature type="compositionally biased region" description="Acidic residues" evidence="1">
    <location>
        <begin position="819"/>
        <end position="829"/>
    </location>
</feature>
<organism evidence="3 4">
    <name type="scientific">Patiria miniata</name>
    <name type="common">Bat star</name>
    <name type="synonym">Asterina miniata</name>
    <dbReference type="NCBI Taxonomy" id="46514"/>
    <lineage>
        <taxon>Eukaryota</taxon>
        <taxon>Metazoa</taxon>
        <taxon>Echinodermata</taxon>
        <taxon>Eleutherozoa</taxon>
        <taxon>Asterozoa</taxon>
        <taxon>Asteroidea</taxon>
        <taxon>Valvatacea</taxon>
        <taxon>Valvatida</taxon>
        <taxon>Asterinidae</taxon>
        <taxon>Patiria</taxon>
    </lineage>
</organism>
<feature type="compositionally biased region" description="Polar residues" evidence="1">
    <location>
        <begin position="1642"/>
        <end position="1651"/>
    </location>
</feature>
<name>A0A913ZG88_PATMI</name>
<dbReference type="RefSeq" id="XP_038050020.1">
    <property type="nucleotide sequence ID" value="XM_038194092.1"/>
</dbReference>
<keyword evidence="2" id="KW-0732">Signal</keyword>
<feature type="compositionally biased region" description="Basic residues" evidence="1">
    <location>
        <begin position="899"/>
        <end position="915"/>
    </location>
</feature>
<reference evidence="3" key="1">
    <citation type="submission" date="2022-11" db="UniProtKB">
        <authorList>
            <consortium name="EnsemblMetazoa"/>
        </authorList>
    </citation>
    <scope>IDENTIFICATION</scope>
</reference>
<feature type="compositionally biased region" description="Low complexity" evidence="1">
    <location>
        <begin position="970"/>
        <end position="979"/>
    </location>
</feature>
<feature type="chain" id="PRO_5037386964" evidence="2">
    <location>
        <begin position="17"/>
        <end position="1678"/>
    </location>
</feature>
<dbReference type="Proteomes" id="UP000887568">
    <property type="component" value="Unplaced"/>
</dbReference>
<sequence length="1678" mass="185723">MSGVSVLSTLLLSVLLKLEDREHRIPPSPRIQRESSVPRKKWVETNVLTPRSKRGALEYDSEEMDQDVDLIDWVLVCKDIGTEVLSDGDAIPGCYTTPQRHESTDAIRVPSFISFKSECSVEKAARDAESLEEEGKPQEIILTCQTGSGDTIKPHHSPSVYQESAIRIVSEALLRAIANIFINGVVRRSLRAVDQTRGGATVREENWSMSTNTSNGNDDDDEEVKQESGDHYGAQVTYETPTLVSEDRMQTKPTKASAISAEWLLDVNRRIAANQVTVSLADMIPPSVASSCDVSRCSSVSVLSSGDRTLNVKATPPSQSKLLWKIVQKTRDGGGVLKTLHEKATEKPIDVKDSQETKAKFQEDNLKAEKAILRAKLSVGYKKHREVFPTERDTLFRESETQTEEGHFEQTDDLHTTVDSVPEERGTTDEGMASGAVDEAPQRQTKARSLPPSANPLLIDVVWRHASHPSFTSQEMIDLKASYARGSYGERQRAEGVVKSALHRAVSSLLVHKVISDSMASISSTELSQTDLRCTPSFKTAVANLPGSSLHGFQWFPYQEGDPAGPYKVASPRRSRQGDERTKEDASQPTTVDKQQSSESSDTYVDARDKFGSSDDLLTQDVKGHTTSSDDEFTDAVCEAECPHSIKTKTSDKSIQVSDIESPSQDDDQKTEPVQLELPMESINFIKDQFNDVKALVAKYREMLYEPAAVDEVEMRESAAQPDTKLKSKQKTGQTKDKKIAGRQSPEQLDEDMGDQSKKAVLTQNAQYKKKDEMEEPSTSKSSEFGDKQETPKVMKCDENEENEADMSSSPDIVPVESIYEESSSEDLESTPKYKPRVDADKRGAKRKRKDFSPAKDKTMTPRKLRKGTGKLRTPAGRSRKVMGIREKTTPDGFLPSKSGKRKSNNSPRYPKKQYKTPLKSSKSGKHTAKSPRKESTSSPKTEEDSSPESAPKVKNRISFFEKISRHRMSSSSRSTDSSPKPNTPAKQAVSYLEKLEKVSARSAKQKPRVQKHKDDKDTDGKRHIDFKHLRDKLHGSKKDEREQRDGAVVGGKKSSESGVDYSPGKGIWTNAAFFEALGKLDEPKTEAERLPIKARRVREEGLLGENVAGGNDAPTTKDKRLGMDRAAKAGNKVVAESSVPASPGKKRLRNKNTNNQALIDQLVSPDDSCISSSLASDAKMDERENEDLLPSCPETNGSEEPYLTALEENCDEVVLAPSKSIESEDQQMNLGLSNSEGQAEGLLAIKEKKKEIKLPQKSSSERFYSLKAETTDDLYLSTETANGPFHSSCDSMHPIPKITSNPSRKASEEVENAAADKHLAREGEQLQDKTDLEQYSSPGMVDDVDKPSEDRTEKLETIIGEAGVDLNSLLDPHLDMNDIKVIRKLSDESQDKDRLTSSLKDEDIPPEEMQVEGDQSCPLSSSKDLDDIDSLNNVLTPLSTSSPRPRRSFMSSGGTCSINGDQELTGITDSPLVPKMDEVLRSLRNNASFLRACNPEDYLDPDAEEHFVTCDDTDDDELPDHLEDGAKALSKDADILTDISQKSSYYTDAISEEYIAGVQDADFPGKEPSSEGKRHKKKWWRFKFFRKRKGKSKETRASTVKKAGERTETPGSLPDEKQQHPSPATSKDAVAVTTVAEAIDQPQTPASVNLSPMPKQKRKFLFGSLRKSKKHRASKNS</sequence>
<feature type="compositionally biased region" description="Basic and acidic residues" evidence="1">
    <location>
        <begin position="1593"/>
        <end position="1620"/>
    </location>
</feature>
<feature type="compositionally biased region" description="Polar residues" evidence="1">
    <location>
        <begin position="587"/>
        <end position="603"/>
    </location>
</feature>
<dbReference type="OMA" id="WRHASHP"/>
<dbReference type="OrthoDB" id="10538651at2759"/>
<feature type="compositionally biased region" description="Basic and acidic residues" evidence="1">
    <location>
        <begin position="419"/>
        <end position="428"/>
    </location>
</feature>
<evidence type="ECO:0000256" key="2">
    <source>
        <dbReference type="SAM" id="SignalP"/>
    </source>
</evidence>
<feature type="compositionally biased region" description="Basic residues" evidence="1">
    <location>
        <begin position="1656"/>
        <end position="1678"/>
    </location>
</feature>
<feature type="region of interest" description="Disordered" evidence="1">
    <location>
        <begin position="195"/>
        <end position="233"/>
    </location>
</feature>
<feature type="region of interest" description="Disordered" evidence="1">
    <location>
        <begin position="1177"/>
        <end position="1197"/>
    </location>
</feature>
<evidence type="ECO:0000256" key="1">
    <source>
        <dbReference type="SAM" id="MobiDB-lite"/>
    </source>
</evidence>
<dbReference type="EnsemblMetazoa" id="XM_038194092.1">
    <property type="protein sequence ID" value="XP_038050020.1"/>
    <property type="gene ID" value="LOC119723438"/>
</dbReference>
<evidence type="ECO:0000313" key="4">
    <source>
        <dbReference type="Proteomes" id="UP000887568"/>
    </source>
</evidence>
<feature type="compositionally biased region" description="Basic and acidic residues" evidence="1">
    <location>
        <begin position="851"/>
        <end position="860"/>
    </location>
</feature>
<feature type="region of interest" description="Disordered" evidence="1">
    <location>
        <begin position="1286"/>
        <end position="1352"/>
    </location>
</feature>
<feature type="compositionally biased region" description="Basic and acidic residues" evidence="1">
    <location>
        <begin position="830"/>
        <end position="843"/>
    </location>
</feature>
<feature type="compositionally biased region" description="Polar residues" evidence="1">
    <location>
        <begin position="207"/>
        <end position="216"/>
    </location>
</feature>
<feature type="region of interest" description="Disordered" evidence="1">
    <location>
        <begin position="419"/>
        <end position="451"/>
    </location>
</feature>
<feature type="compositionally biased region" description="Polar residues" evidence="1">
    <location>
        <begin position="653"/>
        <end position="663"/>
    </location>
</feature>
<feature type="signal peptide" evidence="2">
    <location>
        <begin position="1"/>
        <end position="16"/>
    </location>
</feature>
<feature type="region of interest" description="Disordered" evidence="1">
    <location>
        <begin position="1588"/>
        <end position="1678"/>
    </location>
</feature>
<feature type="compositionally biased region" description="Basic and acidic residues" evidence="1">
    <location>
        <begin position="1013"/>
        <end position="1046"/>
    </location>
</feature>
<keyword evidence="4" id="KW-1185">Reference proteome</keyword>
<accession>A0A913ZG88</accession>
<feature type="region of interest" description="Disordered" evidence="1">
    <location>
        <begin position="1130"/>
        <end position="1155"/>
    </location>
</feature>
<feature type="compositionally biased region" description="Basic and acidic residues" evidence="1">
    <location>
        <begin position="576"/>
        <end position="586"/>
    </location>
</feature>
<feature type="compositionally biased region" description="Basic and acidic residues" evidence="1">
    <location>
        <begin position="932"/>
        <end position="944"/>
    </location>
</feature>